<dbReference type="InterPro" id="IPR001647">
    <property type="entry name" value="HTH_TetR"/>
</dbReference>
<accession>A0ABP3RF07</accession>
<evidence type="ECO:0000256" key="3">
    <source>
        <dbReference type="ARBA" id="ARBA00023163"/>
    </source>
</evidence>
<dbReference type="PANTHER" id="PTHR30055:SF234">
    <property type="entry name" value="HTH-TYPE TRANSCRIPTIONAL REGULATOR BETI"/>
    <property type="match status" value="1"/>
</dbReference>
<dbReference type="EMBL" id="BAAAHE010000005">
    <property type="protein sequence ID" value="GAA0606020.1"/>
    <property type="molecule type" value="Genomic_DNA"/>
</dbReference>
<sequence length="212" mass="23407">MPSITRKAQSSRAQRRDDIRAKLLTAVEQMLAEGESFTELSVERLVAQAGVARSTFYVYFEDKGELLRAWLEDITDSLDDSATDWWGLDATADRDDLRKALSSIVLTYRPHTNLMAAAFDAAAYDPAVREAAMGLIAHNTAGLRKHIKVGQREGFVDPNLPAAEVAEWLTWMAERGLHQLVRGAPDATVEALIDAYTAIVWNTLYAPCKGAV</sequence>
<feature type="domain" description="HTH tetR-type" evidence="5">
    <location>
        <begin position="17"/>
        <end position="78"/>
    </location>
</feature>
<evidence type="ECO:0000313" key="6">
    <source>
        <dbReference type="EMBL" id="GAA0606020.1"/>
    </source>
</evidence>
<dbReference type="Pfam" id="PF00440">
    <property type="entry name" value="TetR_N"/>
    <property type="match status" value="1"/>
</dbReference>
<dbReference type="SUPFAM" id="SSF46689">
    <property type="entry name" value="Homeodomain-like"/>
    <property type="match status" value="1"/>
</dbReference>
<reference evidence="7" key="1">
    <citation type="journal article" date="2019" name="Int. J. Syst. Evol. Microbiol.">
        <title>The Global Catalogue of Microorganisms (GCM) 10K type strain sequencing project: providing services to taxonomists for standard genome sequencing and annotation.</title>
        <authorList>
            <consortium name="The Broad Institute Genomics Platform"/>
            <consortium name="The Broad Institute Genome Sequencing Center for Infectious Disease"/>
            <person name="Wu L."/>
            <person name="Ma J."/>
        </authorList>
    </citation>
    <scope>NUCLEOTIDE SEQUENCE [LARGE SCALE GENOMIC DNA]</scope>
    <source>
        <strain evidence="7">JCM 10671</strain>
    </source>
</reference>
<keyword evidence="7" id="KW-1185">Reference proteome</keyword>
<evidence type="ECO:0000256" key="4">
    <source>
        <dbReference type="PROSITE-ProRule" id="PRU00335"/>
    </source>
</evidence>
<dbReference type="RefSeq" id="WP_344601221.1">
    <property type="nucleotide sequence ID" value="NZ_BAAAHE010000005.1"/>
</dbReference>
<comment type="caution">
    <text evidence="6">The sequence shown here is derived from an EMBL/GenBank/DDBJ whole genome shotgun (WGS) entry which is preliminary data.</text>
</comment>
<proteinExistence type="predicted"/>
<dbReference type="InterPro" id="IPR050109">
    <property type="entry name" value="HTH-type_TetR-like_transc_reg"/>
</dbReference>
<protein>
    <submittedName>
        <fullName evidence="6">TetR/AcrR family transcriptional regulator</fullName>
    </submittedName>
</protein>
<feature type="DNA-binding region" description="H-T-H motif" evidence="4">
    <location>
        <begin position="41"/>
        <end position="60"/>
    </location>
</feature>
<dbReference type="PANTHER" id="PTHR30055">
    <property type="entry name" value="HTH-TYPE TRANSCRIPTIONAL REGULATOR RUTR"/>
    <property type="match status" value="1"/>
</dbReference>
<dbReference type="SUPFAM" id="SSF48498">
    <property type="entry name" value="Tetracyclin repressor-like, C-terminal domain"/>
    <property type="match status" value="1"/>
</dbReference>
<dbReference type="InterPro" id="IPR049397">
    <property type="entry name" value="EthR_C"/>
</dbReference>
<organism evidence="6 7">
    <name type="scientific">Sporichthya brevicatena</name>
    <dbReference type="NCBI Taxonomy" id="171442"/>
    <lineage>
        <taxon>Bacteria</taxon>
        <taxon>Bacillati</taxon>
        <taxon>Actinomycetota</taxon>
        <taxon>Actinomycetes</taxon>
        <taxon>Sporichthyales</taxon>
        <taxon>Sporichthyaceae</taxon>
        <taxon>Sporichthya</taxon>
    </lineage>
</organism>
<name>A0ABP3RF07_9ACTN</name>
<keyword evidence="1" id="KW-0805">Transcription regulation</keyword>
<dbReference type="Proteomes" id="UP001500957">
    <property type="component" value="Unassembled WGS sequence"/>
</dbReference>
<keyword evidence="2 4" id="KW-0238">DNA-binding</keyword>
<dbReference type="Pfam" id="PF21313">
    <property type="entry name" value="EthR_C"/>
    <property type="match status" value="1"/>
</dbReference>
<evidence type="ECO:0000313" key="7">
    <source>
        <dbReference type="Proteomes" id="UP001500957"/>
    </source>
</evidence>
<dbReference type="Gene3D" id="1.10.10.60">
    <property type="entry name" value="Homeodomain-like"/>
    <property type="match status" value="1"/>
</dbReference>
<evidence type="ECO:0000256" key="2">
    <source>
        <dbReference type="ARBA" id="ARBA00023125"/>
    </source>
</evidence>
<keyword evidence="3" id="KW-0804">Transcription</keyword>
<dbReference type="Gene3D" id="1.10.357.10">
    <property type="entry name" value="Tetracycline Repressor, domain 2"/>
    <property type="match status" value="1"/>
</dbReference>
<evidence type="ECO:0000256" key="1">
    <source>
        <dbReference type="ARBA" id="ARBA00023015"/>
    </source>
</evidence>
<gene>
    <name evidence="6" type="ORF">GCM10009547_04920</name>
</gene>
<dbReference type="PROSITE" id="PS50977">
    <property type="entry name" value="HTH_TETR_2"/>
    <property type="match status" value="1"/>
</dbReference>
<dbReference type="InterPro" id="IPR009057">
    <property type="entry name" value="Homeodomain-like_sf"/>
</dbReference>
<evidence type="ECO:0000259" key="5">
    <source>
        <dbReference type="PROSITE" id="PS50977"/>
    </source>
</evidence>
<dbReference type="InterPro" id="IPR036271">
    <property type="entry name" value="Tet_transcr_reg_TetR-rel_C_sf"/>
</dbReference>